<evidence type="ECO:0000313" key="2">
    <source>
        <dbReference type="Proteomes" id="UP000037035"/>
    </source>
</evidence>
<protein>
    <submittedName>
        <fullName evidence="1">Uncharacterized protein</fullName>
    </submittedName>
</protein>
<reference evidence="1 2" key="1">
    <citation type="submission" date="2015-08" db="EMBL/GenBank/DDBJ databases">
        <title>Next Generation Sequencing and Analysis of the Genome of Puccinia sorghi L Schw, the Causal Agent of Maize Common Rust.</title>
        <authorList>
            <person name="Rochi L."/>
            <person name="Burguener G."/>
            <person name="Darino M."/>
            <person name="Turjanski A."/>
            <person name="Kreff E."/>
            <person name="Dieguez M.J."/>
            <person name="Sacco F."/>
        </authorList>
    </citation>
    <scope>NUCLEOTIDE SEQUENCE [LARGE SCALE GENOMIC DNA]</scope>
    <source>
        <strain evidence="1 2">RO10H11247</strain>
    </source>
</reference>
<dbReference type="EMBL" id="LAVV01002333">
    <property type="protein sequence ID" value="KNZ62891.1"/>
    <property type="molecule type" value="Genomic_DNA"/>
</dbReference>
<keyword evidence="2" id="KW-1185">Reference proteome</keyword>
<accession>A0A0L6VQC3</accession>
<name>A0A0L6VQC3_9BASI</name>
<gene>
    <name evidence="1" type="ORF">VP01_120g2</name>
</gene>
<dbReference type="AlphaFoldDB" id="A0A0L6VQC3"/>
<sequence>MTILRIISVQRSKEPGAPTRRKENQMYRTYHSIYRNPRNPLRHDSGNASWQLRIFLRSSGQIDLQAHRSHSNRPTNHMRSRCFAWMNGAASRLLSIAVLPGSILSASQTAIQTWPSRYRQPHTSSALECVCIFIFKNLPMNVTADNPLLQPLNRSGYSIPNYLNLQLMPANYLGSPPLPTVPFLICHGISHTPVSGNPASPPICKILFSFFFFLLFHFFSHLHIEESEPQSLAFNGYFTNAPCQPSCDQVFLPKQLTSSPPTPPLHLRPANTSSTAIISSQCSPSPCPTCSINKQLNNLQPITYHPQNISLSQSVVPYSDIQCVFLLVGWIP</sequence>
<organism evidence="1 2">
    <name type="scientific">Puccinia sorghi</name>
    <dbReference type="NCBI Taxonomy" id="27349"/>
    <lineage>
        <taxon>Eukaryota</taxon>
        <taxon>Fungi</taxon>
        <taxon>Dikarya</taxon>
        <taxon>Basidiomycota</taxon>
        <taxon>Pucciniomycotina</taxon>
        <taxon>Pucciniomycetes</taxon>
        <taxon>Pucciniales</taxon>
        <taxon>Pucciniaceae</taxon>
        <taxon>Puccinia</taxon>
    </lineage>
</organism>
<evidence type="ECO:0000313" key="1">
    <source>
        <dbReference type="EMBL" id="KNZ62891.1"/>
    </source>
</evidence>
<comment type="caution">
    <text evidence="1">The sequence shown here is derived from an EMBL/GenBank/DDBJ whole genome shotgun (WGS) entry which is preliminary data.</text>
</comment>
<proteinExistence type="predicted"/>
<dbReference type="Proteomes" id="UP000037035">
    <property type="component" value="Unassembled WGS sequence"/>
</dbReference>
<dbReference type="VEuPathDB" id="FungiDB:VP01_120g2"/>